<proteinExistence type="predicted"/>
<protein>
    <submittedName>
        <fullName evidence="1">Uncharacterized protein</fullName>
    </submittedName>
</protein>
<organism evidence="1 2">
    <name type="scientific">Peribacillus butanolivorans</name>
    <dbReference type="NCBI Taxonomy" id="421767"/>
    <lineage>
        <taxon>Bacteria</taxon>
        <taxon>Bacillati</taxon>
        <taxon>Bacillota</taxon>
        <taxon>Bacilli</taxon>
        <taxon>Bacillales</taxon>
        <taxon>Bacillaceae</taxon>
        <taxon>Peribacillus</taxon>
    </lineage>
</organism>
<gene>
    <name evidence="1" type="ORF">DTO10_26295</name>
</gene>
<name>A0ABN5NAK8_9BACI</name>
<dbReference type="EMBL" id="CP030926">
    <property type="protein sequence ID" value="AXN41527.1"/>
    <property type="molecule type" value="Genomic_DNA"/>
</dbReference>
<dbReference type="Proteomes" id="UP000260457">
    <property type="component" value="Chromosome"/>
</dbReference>
<evidence type="ECO:0000313" key="1">
    <source>
        <dbReference type="EMBL" id="AXN41527.1"/>
    </source>
</evidence>
<keyword evidence="2" id="KW-1185">Reference proteome</keyword>
<sequence length="61" mass="7170">MKINIEIFRDMVKKSKVSKKVQNFLRENGDPNNFLNRSIPFASNVYLLSCEIQTFYQSVLL</sequence>
<accession>A0ABN5NAK8</accession>
<evidence type="ECO:0000313" key="2">
    <source>
        <dbReference type="Proteomes" id="UP000260457"/>
    </source>
</evidence>
<reference evidence="1 2" key="1">
    <citation type="submission" date="2018-07" db="EMBL/GenBank/DDBJ databases">
        <title>The molecular basis for the intramolecular migration of carboxyl group in the catabolism of para-hydroxybenzoate via gentisate.</title>
        <authorList>
            <person name="Zhao H."/>
            <person name="Xu Y."/>
            <person name="Lin S."/>
            <person name="Spain J.C."/>
            <person name="Zhou N.-Y."/>
        </authorList>
    </citation>
    <scope>NUCLEOTIDE SEQUENCE [LARGE SCALE GENOMIC DNA]</scope>
    <source>
        <strain evidence="1 2">PHB-7a</strain>
    </source>
</reference>